<dbReference type="EMBL" id="ML987194">
    <property type="protein sequence ID" value="KAF2249673.1"/>
    <property type="molecule type" value="Genomic_DNA"/>
</dbReference>
<reference evidence="2" key="1">
    <citation type="journal article" date="2020" name="Stud. Mycol.">
        <title>101 Dothideomycetes genomes: a test case for predicting lifestyles and emergence of pathogens.</title>
        <authorList>
            <person name="Haridas S."/>
            <person name="Albert R."/>
            <person name="Binder M."/>
            <person name="Bloem J."/>
            <person name="Labutti K."/>
            <person name="Salamov A."/>
            <person name="Andreopoulos B."/>
            <person name="Baker S."/>
            <person name="Barry K."/>
            <person name="Bills G."/>
            <person name="Bluhm B."/>
            <person name="Cannon C."/>
            <person name="Castanera R."/>
            <person name="Culley D."/>
            <person name="Daum C."/>
            <person name="Ezra D."/>
            <person name="Gonzalez J."/>
            <person name="Henrissat B."/>
            <person name="Kuo A."/>
            <person name="Liang C."/>
            <person name="Lipzen A."/>
            <person name="Lutzoni F."/>
            <person name="Magnuson J."/>
            <person name="Mondo S."/>
            <person name="Nolan M."/>
            <person name="Ohm R."/>
            <person name="Pangilinan J."/>
            <person name="Park H.-J."/>
            <person name="Ramirez L."/>
            <person name="Alfaro M."/>
            <person name="Sun H."/>
            <person name="Tritt A."/>
            <person name="Yoshinaga Y."/>
            <person name="Zwiers L.-H."/>
            <person name="Turgeon B."/>
            <person name="Goodwin S."/>
            <person name="Spatafora J."/>
            <person name="Crous P."/>
            <person name="Grigoriev I."/>
        </authorList>
    </citation>
    <scope>NUCLEOTIDE SEQUENCE</scope>
    <source>
        <strain evidence="2">CBS 122368</strain>
    </source>
</reference>
<evidence type="ECO:0000313" key="2">
    <source>
        <dbReference type="EMBL" id="KAF2249673.1"/>
    </source>
</evidence>
<accession>A0A6A6IJE7</accession>
<dbReference type="RefSeq" id="XP_033684677.1">
    <property type="nucleotide sequence ID" value="XM_033828768.1"/>
</dbReference>
<feature type="compositionally biased region" description="Basic and acidic residues" evidence="1">
    <location>
        <begin position="33"/>
        <end position="43"/>
    </location>
</feature>
<evidence type="ECO:0000313" key="3">
    <source>
        <dbReference type="Proteomes" id="UP000800094"/>
    </source>
</evidence>
<dbReference type="OrthoDB" id="5423564at2759"/>
<dbReference type="AlphaFoldDB" id="A0A6A6IJE7"/>
<name>A0A6A6IJE7_9PLEO</name>
<organism evidence="2 3">
    <name type="scientific">Trematosphaeria pertusa</name>
    <dbReference type="NCBI Taxonomy" id="390896"/>
    <lineage>
        <taxon>Eukaryota</taxon>
        <taxon>Fungi</taxon>
        <taxon>Dikarya</taxon>
        <taxon>Ascomycota</taxon>
        <taxon>Pezizomycotina</taxon>
        <taxon>Dothideomycetes</taxon>
        <taxon>Pleosporomycetidae</taxon>
        <taxon>Pleosporales</taxon>
        <taxon>Massarineae</taxon>
        <taxon>Trematosphaeriaceae</taxon>
        <taxon>Trematosphaeria</taxon>
    </lineage>
</organism>
<feature type="compositionally biased region" description="Basic residues" evidence="1">
    <location>
        <begin position="45"/>
        <end position="62"/>
    </location>
</feature>
<feature type="region of interest" description="Disordered" evidence="1">
    <location>
        <begin position="1"/>
        <end position="79"/>
    </location>
</feature>
<feature type="compositionally biased region" description="Basic and acidic residues" evidence="1">
    <location>
        <begin position="63"/>
        <end position="79"/>
    </location>
</feature>
<dbReference type="GeneID" id="54582098"/>
<proteinExistence type="predicted"/>
<feature type="compositionally biased region" description="Acidic residues" evidence="1">
    <location>
        <begin position="283"/>
        <end position="296"/>
    </location>
</feature>
<sequence>MITESAMNCAGRTSSHHFRDLRSASRANIAKFSKREAYKDAQRSRPARARAPRRKKNARKRDPRMQWKRPAEDEISSEERRIEIRDTQYQAKCDIWMTPMQRYQNYGENAASIESRAAWTEYDEPFTTWCQRRISKMRAVKEARLRARTSADTDPDEGYYSDDTSASTTRATTPDDAHAEALVKSILTPRQKWREYPRITGFYWFGEHDWYGHRNTSGCWYVEEYACGIPGETPWWRACYCDEFEGCEGWDPEEGVQRYGLAAWVRDMDITEDNGIAKRDGEDAGDMEEDGSDKEDGEGGRESGEDDWDIISTTAASEAWTKVAEASDLHLTA</sequence>
<evidence type="ECO:0000256" key="1">
    <source>
        <dbReference type="SAM" id="MobiDB-lite"/>
    </source>
</evidence>
<keyword evidence="3" id="KW-1185">Reference proteome</keyword>
<feature type="region of interest" description="Disordered" evidence="1">
    <location>
        <begin position="274"/>
        <end position="314"/>
    </location>
</feature>
<dbReference type="Proteomes" id="UP000800094">
    <property type="component" value="Unassembled WGS sequence"/>
</dbReference>
<feature type="region of interest" description="Disordered" evidence="1">
    <location>
        <begin position="147"/>
        <end position="175"/>
    </location>
</feature>
<gene>
    <name evidence="2" type="ORF">BU26DRAFT_518246</name>
</gene>
<protein>
    <submittedName>
        <fullName evidence="2">Uncharacterized protein</fullName>
    </submittedName>
</protein>
<feature type="compositionally biased region" description="Low complexity" evidence="1">
    <location>
        <begin position="161"/>
        <end position="172"/>
    </location>
</feature>